<evidence type="ECO:0000313" key="2">
    <source>
        <dbReference type="EMBL" id="CAI6336299.1"/>
    </source>
</evidence>
<feature type="region of interest" description="Disordered" evidence="1">
    <location>
        <begin position="287"/>
        <end position="313"/>
    </location>
</feature>
<organism evidence="2 3">
    <name type="scientific">Periconia digitata</name>
    <dbReference type="NCBI Taxonomy" id="1303443"/>
    <lineage>
        <taxon>Eukaryota</taxon>
        <taxon>Fungi</taxon>
        <taxon>Dikarya</taxon>
        <taxon>Ascomycota</taxon>
        <taxon>Pezizomycotina</taxon>
        <taxon>Dothideomycetes</taxon>
        <taxon>Pleosporomycetidae</taxon>
        <taxon>Pleosporales</taxon>
        <taxon>Massarineae</taxon>
        <taxon>Periconiaceae</taxon>
        <taxon>Periconia</taxon>
    </lineage>
</organism>
<gene>
    <name evidence="2" type="ORF">PDIGIT_LOCUS9394</name>
</gene>
<evidence type="ECO:0000313" key="3">
    <source>
        <dbReference type="Proteomes" id="UP001152607"/>
    </source>
</evidence>
<comment type="caution">
    <text evidence="2">The sequence shown here is derived from an EMBL/GenBank/DDBJ whole genome shotgun (WGS) entry which is preliminary data.</text>
</comment>
<feature type="compositionally biased region" description="Low complexity" evidence="1">
    <location>
        <begin position="288"/>
        <end position="297"/>
    </location>
</feature>
<sequence length="420" mass="45858">MASPDTLRSRSPSSSSTSSNTTMNDAPPSTPIRPRPQSQTTSTMARSLEPAFRFFDLPQELRDRIYTYALVSPYPFWWPAASTPKHNVALSLLRASRQTHDEAAPILYTHNKFLFTHPSDCNMFRVIASPYSQHITTVYLRIREKEMGLWTSYLSSTKEERSLKHDLPNLKTLWVFLRSGSLGANPLMMGGALGGLIAAGGGVAAAAGGGGLGGHVQHLNPAQLAAHMHNVQQNLGGQINHQLTAFHQQIHNQIQALHNQVHNALGQGSPFAAALQMQHPLPPPAPLTPHNVANAMVPPVPPPPPPPPAYPQQAMHPTTFTALPHPYPLFASFLRWERELGLDQLCLSLHETCPPTADVKIVAIVKLPKADVTRLLETYPDELSADRNGDLRTRFRRVRGLDVCLEVSGVEPASAVGVNA</sequence>
<dbReference type="Proteomes" id="UP001152607">
    <property type="component" value="Unassembled WGS sequence"/>
</dbReference>
<protein>
    <submittedName>
        <fullName evidence="2">Uncharacterized protein</fullName>
    </submittedName>
</protein>
<feature type="compositionally biased region" description="Pro residues" evidence="1">
    <location>
        <begin position="298"/>
        <end position="310"/>
    </location>
</feature>
<dbReference type="OrthoDB" id="62952at2759"/>
<accession>A0A9W4UJ63</accession>
<dbReference type="PANTHER" id="PTHR42085:SF1">
    <property type="entry name" value="F-BOX DOMAIN-CONTAINING PROTEIN"/>
    <property type="match status" value="1"/>
</dbReference>
<dbReference type="AlphaFoldDB" id="A0A9W4UJ63"/>
<proteinExistence type="predicted"/>
<dbReference type="PANTHER" id="PTHR42085">
    <property type="entry name" value="F-BOX DOMAIN-CONTAINING PROTEIN"/>
    <property type="match status" value="1"/>
</dbReference>
<reference evidence="2" key="1">
    <citation type="submission" date="2023-01" db="EMBL/GenBank/DDBJ databases">
        <authorList>
            <person name="Van Ghelder C."/>
            <person name="Rancurel C."/>
        </authorList>
    </citation>
    <scope>NUCLEOTIDE SEQUENCE</scope>
    <source>
        <strain evidence="2">CNCM I-4278</strain>
    </source>
</reference>
<evidence type="ECO:0000256" key="1">
    <source>
        <dbReference type="SAM" id="MobiDB-lite"/>
    </source>
</evidence>
<dbReference type="InterPro" id="IPR038883">
    <property type="entry name" value="AN11006-like"/>
</dbReference>
<name>A0A9W4UJ63_9PLEO</name>
<dbReference type="EMBL" id="CAOQHR010000006">
    <property type="protein sequence ID" value="CAI6336299.1"/>
    <property type="molecule type" value="Genomic_DNA"/>
</dbReference>
<keyword evidence="3" id="KW-1185">Reference proteome</keyword>
<feature type="region of interest" description="Disordered" evidence="1">
    <location>
        <begin position="1"/>
        <end position="43"/>
    </location>
</feature>
<feature type="compositionally biased region" description="Low complexity" evidence="1">
    <location>
        <begin position="1"/>
        <end position="22"/>
    </location>
</feature>